<accession>A0ABW5TW47</accession>
<name>A0ABW5TW47_9SPHI</name>
<dbReference type="RefSeq" id="WP_379045161.1">
    <property type="nucleotide sequence ID" value="NZ_JBHSKW010000051.1"/>
</dbReference>
<dbReference type="EMBL" id="JBHULV010000056">
    <property type="protein sequence ID" value="MFD2733507.1"/>
    <property type="molecule type" value="Genomic_DNA"/>
</dbReference>
<dbReference type="InterPro" id="IPR039513">
    <property type="entry name" value="PL-6"/>
</dbReference>
<reference evidence="3" key="1">
    <citation type="journal article" date="2019" name="Int. J. Syst. Evol. Microbiol.">
        <title>The Global Catalogue of Microorganisms (GCM) 10K type strain sequencing project: providing services to taxonomists for standard genome sequencing and annotation.</title>
        <authorList>
            <consortium name="The Broad Institute Genomics Platform"/>
            <consortium name="The Broad Institute Genome Sequencing Center for Infectious Disease"/>
            <person name="Wu L."/>
            <person name="Ma J."/>
        </authorList>
    </citation>
    <scope>NUCLEOTIDE SEQUENCE [LARGE SCALE GENOMIC DNA]</scope>
    <source>
        <strain evidence="3">KCTC 42456</strain>
    </source>
</reference>
<protein>
    <submittedName>
        <fullName evidence="2">Polysaccharide lyase 6 family protein</fullName>
    </submittedName>
</protein>
<dbReference type="CDD" id="cd14251">
    <property type="entry name" value="PL-6"/>
    <property type="match status" value="1"/>
</dbReference>
<keyword evidence="2" id="KW-0456">Lyase</keyword>
<keyword evidence="3" id="KW-1185">Reference proteome</keyword>
<dbReference type="Proteomes" id="UP001597546">
    <property type="component" value="Unassembled WGS sequence"/>
</dbReference>
<evidence type="ECO:0000256" key="1">
    <source>
        <dbReference type="SAM" id="SignalP"/>
    </source>
</evidence>
<proteinExistence type="predicted"/>
<dbReference type="Pfam" id="PF14592">
    <property type="entry name" value="Chondroitinas_B"/>
    <property type="match status" value="1"/>
</dbReference>
<dbReference type="Gene3D" id="2.160.20.10">
    <property type="entry name" value="Single-stranded right-handed beta-helix, Pectin lyase-like"/>
    <property type="match status" value="1"/>
</dbReference>
<feature type="signal peptide" evidence="1">
    <location>
        <begin position="1"/>
        <end position="23"/>
    </location>
</feature>
<keyword evidence="1" id="KW-0732">Signal</keyword>
<evidence type="ECO:0000313" key="2">
    <source>
        <dbReference type="EMBL" id="MFD2733507.1"/>
    </source>
</evidence>
<sequence>MKNKIKKILLGAAFLALFNPVNATEYRVNNAQEISALKLLPGDKVIMNAGDWKNQQIVLKGKGTEKLPITLLTERSGQIISGNSTLKIDGEYLVVDGLAFADGYSEKDAIITFSKNSAHCRLTNSSIINYNHPDKTFDYKWISVFGTYNRVDHCELTGKTHQGTTLVVWLSEKPNYSQIDHNYFGPRPDLGVNGGETIRIGTSDWSMYDSFAKVENNIFDKCNGEAEIISIKSGRNLISNNLFYECVGTLTFRHGNNSKVANNFFIGNKVKNTGGIRLIGENQNVHDNYLQGLTGTALRSAISIMNALEAPKPNEYFQVKNAVVKNNVIVDCKEAIVIGAGKNSTRTVPPINLIVESNVIINSAKLITYTDIPLNSTIKDNSVKGSPLEEGFITLKENAVKANDDLMLKTQNLKNFLLNEKVGPSWKKEKPNLNIR</sequence>
<dbReference type="SUPFAM" id="SSF51126">
    <property type="entry name" value="Pectin lyase-like"/>
    <property type="match status" value="1"/>
</dbReference>
<dbReference type="GO" id="GO:0016829">
    <property type="term" value="F:lyase activity"/>
    <property type="evidence" value="ECO:0007669"/>
    <property type="project" value="UniProtKB-KW"/>
</dbReference>
<gene>
    <name evidence="2" type="ORF">ACFSSE_17490</name>
</gene>
<dbReference type="InterPro" id="IPR012334">
    <property type="entry name" value="Pectin_lyas_fold"/>
</dbReference>
<comment type="caution">
    <text evidence="2">The sequence shown here is derived from an EMBL/GenBank/DDBJ whole genome shotgun (WGS) entry which is preliminary data.</text>
</comment>
<evidence type="ECO:0000313" key="3">
    <source>
        <dbReference type="Proteomes" id="UP001597546"/>
    </source>
</evidence>
<feature type="chain" id="PRO_5047109428" evidence="1">
    <location>
        <begin position="24"/>
        <end position="436"/>
    </location>
</feature>
<dbReference type="InterPro" id="IPR011050">
    <property type="entry name" value="Pectin_lyase_fold/virulence"/>
</dbReference>
<organism evidence="2 3">
    <name type="scientific">Pedobacter alpinus</name>
    <dbReference type="NCBI Taxonomy" id="1590643"/>
    <lineage>
        <taxon>Bacteria</taxon>
        <taxon>Pseudomonadati</taxon>
        <taxon>Bacteroidota</taxon>
        <taxon>Sphingobacteriia</taxon>
        <taxon>Sphingobacteriales</taxon>
        <taxon>Sphingobacteriaceae</taxon>
        <taxon>Pedobacter</taxon>
    </lineage>
</organism>